<evidence type="ECO:0000313" key="2">
    <source>
        <dbReference type="EMBL" id="GGC70171.1"/>
    </source>
</evidence>
<keyword evidence="3" id="KW-1185">Reference proteome</keyword>
<proteinExistence type="predicted"/>
<feature type="region of interest" description="Disordered" evidence="1">
    <location>
        <begin position="1"/>
        <end position="70"/>
    </location>
</feature>
<protein>
    <submittedName>
        <fullName evidence="2">Uncharacterized protein</fullName>
    </submittedName>
</protein>
<accession>A0A916UDY7</accession>
<reference evidence="2" key="1">
    <citation type="journal article" date="2014" name="Int. J. Syst. Evol. Microbiol.">
        <title>Complete genome sequence of Corynebacterium casei LMG S-19264T (=DSM 44701T), isolated from a smear-ripened cheese.</title>
        <authorList>
            <consortium name="US DOE Joint Genome Institute (JGI-PGF)"/>
            <person name="Walter F."/>
            <person name="Albersmeier A."/>
            <person name="Kalinowski J."/>
            <person name="Ruckert C."/>
        </authorList>
    </citation>
    <scope>NUCLEOTIDE SEQUENCE</scope>
    <source>
        <strain evidence="2">CGMCC 1.15343</strain>
    </source>
</reference>
<reference evidence="2" key="2">
    <citation type="submission" date="2020-09" db="EMBL/GenBank/DDBJ databases">
        <authorList>
            <person name="Sun Q."/>
            <person name="Zhou Y."/>
        </authorList>
    </citation>
    <scope>NUCLEOTIDE SEQUENCE</scope>
    <source>
        <strain evidence="2">CGMCC 1.15343</strain>
    </source>
</reference>
<dbReference type="AlphaFoldDB" id="A0A916UDY7"/>
<dbReference type="Proteomes" id="UP000651668">
    <property type="component" value="Unassembled WGS sequence"/>
</dbReference>
<evidence type="ECO:0000313" key="3">
    <source>
        <dbReference type="Proteomes" id="UP000651668"/>
    </source>
</evidence>
<name>A0A916UDY7_9SPHI</name>
<dbReference type="EMBL" id="BMIL01000008">
    <property type="protein sequence ID" value="GGC70171.1"/>
    <property type="molecule type" value="Genomic_DNA"/>
</dbReference>
<evidence type="ECO:0000256" key="1">
    <source>
        <dbReference type="SAM" id="MobiDB-lite"/>
    </source>
</evidence>
<sequence length="70" mass="7645">MNNAPKKTNERPDSNFQEEVPKDAAPSTDHAVVQPEDKDYQAENADMSGPAKRKETGEQPVNPIKTPPAS</sequence>
<comment type="caution">
    <text evidence="2">The sequence shown here is derived from an EMBL/GenBank/DDBJ whole genome shotgun (WGS) entry which is preliminary data.</text>
</comment>
<dbReference type="RefSeq" id="WP_188627201.1">
    <property type="nucleotide sequence ID" value="NZ_BMIL01000008.1"/>
</dbReference>
<gene>
    <name evidence="2" type="ORF">GCM10011387_24470</name>
</gene>
<organism evidence="2 3">
    <name type="scientific">Pedobacter quisquiliarum</name>
    <dbReference type="NCBI Taxonomy" id="1834438"/>
    <lineage>
        <taxon>Bacteria</taxon>
        <taxon>Pseudomonadati</taxon>
        <taxon>Bacteroidota</taxon>
        <taxon>Sphingobacteriia</taxon>
        <taxon>Sphingobacteriales</taxon>
        <taxon>Sphingobacteriaceae</taxon>
        <taxon>Pedobacter</taxon>
    </lineage>
</organism>